<dbReference type="Proteomes" id="UP001151081">
    <property type="component" value="Unassembled WGS sequence"/>
</dbReference>
<feature type="region of interest" description="Disordered" evidence="1">
    <location>
        <begin position="440"/>
        <end position="462"/>
    </location>
</feature>
<reference evidence="2 3" key="1">
    <citation type="submission" date="2021-04" db="EMBL/GenBank/DDBJ databases">
        <title>Genome analysis of Polyangium sp.</title>
        <authorList>
            <person name="Li Y."/>
            <person name="Wang J."/>
        </authorList>
    </citation>
    <scope>NUCLEOTIDE SEQUENCE [LARGE SCALE GENOMIC DNA]</scope>
    <source>
        <strain evidence="2 3">SDU14</strain>
    </source>
</reference>
<dbReference type="SUPFAM" id="SSF103642">
    <property type="entry name" value="Sec-C motif"/>
    <property type="match status" value="1"/>
</dbReference>
<dbReference type="Pfam" id="PF02810">
    <property type="entry name" value="SEC-C"/>
    <property type="match status" value="1"/>
</dbReference>
<evidence type="ECO:0000256" key="1">
    <source>
        <dbReference type="SAM" id="MobiDB-lite"/>
    </source>
</evidence>
<dbReference type="EMBL" id="JAGTJJ010000004">
    <property type="protein sequence ID" value="MDC3981096.1"/>
    <property type="molecule type" value="Genomic_DNA"/>
</dbReference>
<proteinExistence type="predicted"/>
<evidence type="ECO:0000313" key="2">
    <source>
        <dbReference type="EMBL" id="MDC3981096.1"/>
    </source>
</evidence>
<dbReference type="AlphaFoldDB" id="A0A9X4AR52"/>
<keyword evidence="3" id="KW-1185">Reference proteome</keyword>
<evidence type="ECO:0000313" key="3">
    <source>
        <dbReference type="Proteomes" id="UP001151081"/>
    </source>
</evidence>
<dbReference type="RefSeq" id="WP_272458458.1">
    <property type="nucleotide sequence ID" value="NZ_JAGTJJ010000004.1"/>
</dbReference>
<dbReference type="Gene3D" id="3.10.450.50">
    <property type="match status" value="1"/>
</dbReference>
<sequence>MTLSGHAHHFLSRLDRLSVPHLDVALSLYRDDPLLRHILNTARVPEGMERVAISLADPEKGPFLIVTRGGKFVTCLGAGMGVRNLHVIPRERLDAITENVITWRERTDRFLNSTGNATELMRALYERGQWLTREQFEGIAVWQPFLALELLKWMIEEAKAVDHMRELLLREVPKNGKLHRRWDETLHGLWCRMWTLGHLSLLAAMDGKAPYQELPEPARKAMSECAYARPAVSQGLVGNAFRGLWGAARLGEELFPHYKKAHEEADNVIEVADSMFTFATIGFRYPALRAEVREALSPSAPLPEGKSHLASVRRALTNIFLSDDADPMDLPDRLAKVGADLAVTVGKRAPSSSPYHFTDAADVPRDLARAALLLVDGCYISEQELLPVMVMALPWLARAKPEELYLPADYIAAIRVPYDRDYALTLLRQDRRRLKDFRTAEAKEQQTGPARSAPCPCGSGKKYKRCCGDR</sequence>
<name>A0A9X4AR52_9BACT</name>
<protein>
    <submittedName>
        <fullName evidence="2">SEC-C domain-containing protein</fullName>
    </submittedName>
</protein>
<dbReference type="InterPro" id="IPR004027">
    <property type="entry name" value="SEC_C_motif"/>
</dbReference>
<organism evidence="2 3">
    <name type="scientific">Polyangium jinanense</name>
    <dbReference type="NCBI Taxonomy" id="2829994"/>
    <lineage>
        <taxon>Bacteria</taxon>
        <taxon>Pseudomonadati</taxon>
        <taxon>Myxococcota</taxon>
        <taxon>Polyangia</taxon>
        <taxon>Polyangiales</taxon>
        <taxon>Polyangiaceae</taxon>
        <taxon>Polyangium</taxon>
    </lineage>
</organism>
<gene>
    <name evidence="2" type="ORF">KEG57_11345</name>
</gene>
<accession>A0A9X4AR52</accession>
<comment type="caution">
    <text evidence="2">The sequence shown here is derived from an EMBL/GenBank/DDBJ whole genome shotgun (WGS) entry which is preliminary data.</text>
</comment>